<dbReference type="Pfam" id="PF00109">
    <property type="entry name" value="ketoacyl-synt"/>
    <property type="match status" value="1"/>
</dbReference>
<dbReference type="PROSITE" id="PS52004">
    <property type="entry name" value="KS3_2"/>
    <property type="match status" value="1"/>
</dbReference>
<sequence length="406" mass="42244">MGWNERSENPDERFADLPTEEQRARLRDLVCTETLDVLASFLPDAPDTLDPDTPFRDHGLDSLGTVELHRRLVEHTGHELPVTAPFDHPSPAELAEHLRHLLLGTTPDDAPGPAAPGAASAAEDPIAIVGIGCHFPGGVDSADQLWELVAADRHISSPLPTDRGWDLAQLFSDDTSRGGSTYVRSAAFLDDAGAFDAAFFGISPREAAAMDPQQRLLLETSWEAFEHAGIDPLSLRGSATGVYFGAEPQEYGPKLYEATDGLDGHLLTGTAPSVLSGRVAYTLGLEGPALTIDTACSSSLVALHVAAQALRNGECALALAGGVAVMGGPGTITAFSRQSGLAHDGRCKAFSDDADGTSFAEGVGVLVLERLSSARAGGRRVLGVVAGSAVNQDGASNGLTAPNGPS</sequence>
<evidence type="ECO:0000256" key="3">
    <source>
        <dbReference type="ARBA" id="ARBA00022679"/>
    </source>
</evidence>
<keyword evidence="3" id="KW-0808">Transferase</keyword>
<dbReference type="Gene3D" id="3.40.47.10">
    <property type="match status" value="1"/>
</dbReference>
<name>A0ABU2JWC4_9ACTN</name>
<feature type="domain" description="Carrier" evidence="5">
    <location>
        <begin position="17"/>
        <end position="102"/>
    </location>
</feature>
<protein>
    <submittedName>
        <fullName evidence="7">Type I polyketide synthase</fullName>
    </submittedName>
</protein>
<dbReference type="EMBL" id="JAVREO010000015">
    <property type="protein sequence ID" value="MDT0269267.1"/>
    <property type="molecule type" value="Genomic_DNA"/>
</dbReference>
<proteinExistence type="predicted"/>
<dbReference type="Gene3D" id="1.10.1200.10">
    <property type="entry name" value="ACP-like"/>
    <property type="match status" value="1"/>
</dbReference>
<keyword evidence="2" id="KW-0597">Phosphoprotein</keyword>
<dbReference type="SUPFAM" id="SSF47336">
    <property type="entry name" value="ACP-like"/>
    <property type="match status" value="1"/>
</dbReference>
<dbReference type="SMART" id="SM00823">
    <property type="entry name" value="PKS_PP"/>
    <property type="match status" value="1"/>
</dbReference>
<dbReference type="PANTHER" id="PTHR43775">
    <property type="entry name" value="FATTY ACID SYNTHASE"/>
    <property type="match status" value="1"/>
</dbReference>
<evidence type="ECO:0000313" key="7">
    <source>
        <dbReference type="EMBL" id="MDT0269267.1"/>
    </source>
</evidence>
<accession>A0ABU2JWC4</accession>
<keyword evidence="8" id="KW-1185">Reference proteome</keyword>
<dbReference type="InterPro" id="IPR018201">
    <property type="entry name" value="Ketoacyl_synth_AS"/>
</dbReference>
<dbReference type="SUPFAM" id="SSF53901">
    <property type="entry name" value="Thiolase-like"/>
    <property type="match status" value="1"/>
</dbReference>
<reference evidence="8" key="1">
    <citation type="submission" date="2023-07" db="EMBL/GenBank/DDBJ databases">
        <title>30 novel species of actinomycetes from the DSMZ collection.</title>
        <authorList>
            <person name="Nouioui I."/>
        </authorList>
    </citation>
    <scope>NUCLEOTIDE SEQUENCE [LARGE SCALE GENOMIC DNA]</scope>
    <source>
        <strain evidence="8">DSM 44915</strain>
    </source>
</reference>
<comment type="caution">
    <text evidence="7">The sequence shown here is derived from an EMBL/GenBank/DDBJ whole genome shotgun (WGS) entry which is preliminary data.</text>
</comment>
<dbReference type="Proteomes" id="UP001183410">
    <property type="component" value="Unassembled WGS sequence"/>
</dbReference>
<evidence type="ECO:0000256" key="2">
    <source>
        <dbReference type="ARBA" id="ARBA00022553"/>
    </source>
</evidence>
<dbReference type="SMART" id="SM00825">
    <property type="entry name" value="PKS_KS"/>
    <property type="match status" value="1"/>
</dbReference>
<evidence type="ECO:0000259" key="5">
    <source>
        <dbReference type="PROSITE" id="PS50075"/>
    </source>
</evidence>
<evidence type="ECO:0000256" key="1">
    <source>
        <dbReference type="ARBA" id="ARBA00022450"/>
    </source>
</evidence>
<dbReference type="SMART" id="SM01294">
    <property type="entry name" value="PKS_PP_betabranch"/>
    <property type="match status" value="1"/>
</dbReference>
<dbReference type="InterPro" id="IPR014030">
    <property type="entry name" value="Ketoacyl_synth_N"/>
</dbReference>
<dbReference type="InterPro" id="IPR036736">
    <property type="entry name" value="ACP-like_sf"/>
</dbReference>
<evidence type="ECO:0000259" key="6">
    <source>
        <dbReference type="PROSITE" id="PS52004"/>
    </source>
</evidence>
<dbReference type="InterPro" id="IPR016039">
    <property type="entry name" value="Thiolase-like"/>
</dbReference>
<dbReference type="CDD" id="cd00833">
    <property type="entry name" value="PKS"/>
    <property type="match status" value="1"/>
</dbReference>
<evidence type="ECO:0000313" key="8">
    <source>
        <dbReference type="Proteomes" id="UP001183410"/>
    </source>
</evidence>
<dbReference type="InterPro" id="IPR020806">
    <property type="entry name" value="PKS_PP-bd"/>
</dbReference>
<feature type="domain" description="Ketosynthase family 3 (KS3)" evidence="6">
    <location>
        <begin position="123"/>
        <end position="406"/>
    </location>
</feature>
<dbReference type="InterPro" id="IPR009081">
    <property type="entry name" value="PP-bd_ACP"/>
</dbReference>
<dbReference type="PROSITE" id="PS50075">
    <property type="entry name" value="CARRIER"/>
    <property type="match status" value="1"/>
</dbReference>
<keyword evidence="1" id="KW-0596">Phosphopantetheine</keyword>
<dbReference type="PANTHER" id="PTHR43775:SF51">
    <property type="entry name" value="INACTIVE PHENOLPHTHIOCEROL SYNTHESIS POLYKETIDE SYNTHASE TYPE I PKS1-RELATED"/>
    <property type="match status" value="1"/>
</dbReference>
<dbReference type="PROSITE" id="PS00606">
    <property type="entry name" value="KS3_1"/>
    <property type="match status" value="1"/>
</dbReference>
<gene>
    <name evidence="7" type="ORF">RM844_23560</name>
</gene>
<organism evidence="7 8">
    <name type="scientific">Streptomyces chisholmiae</name>
    <dbReference type="NCBI Taxonomy" id="3075540"/>
    <lineage>
        <taxon>Bacteria</taxon>
        <taxon>Bacillati</taxon>
        <taxon>Actinomycetota</taxon>
        <taxon>Actinomycetes</taxon>
        <taxon>Kitasatosporales</taxon>
        <taxon>Streptomycetaceae</taxon>
        <taxon>Streptomyces</taxon>
    </lineage>
</organism>
<dbReference type="Pfam" id="PF00550">
    <property type="entry name" value="PP-binding"/>
    <property type="match status" value="1"/>
</dbReference>
<dbReference type="InterPro" id="IPR020841">
    <property type="entry name" value="PKS_Beta-ketoAc_synthase_dom"/>
</dbReference>
<evidence type="ECO:0000256" key="4">
    <source>
        <dbReference type="ARBA" id="ARBA00023268"/>
    </source>
</evidence>
<feature type="non-terminal residue" evidence="7">
    <location>
        <position position="406"/>
    </location>
</feature>
<dbReference type="InterPro" id="IPR050091">
    <property type="entry name" value="PKS_NRPS_Biosynth_Enz"/>
</dbReference>
<dbReference type="RefSeq" id="WP_311669352.1">
    <property type="nucleotide sequence ID" value="NZ_JAVREO010000015.1"/>
</dbReference>
<keyword evidence="4" id="KW-0511">Multifunctional enzyme</keyword>